<evidence type="ECO:0000313" key="1">
    <source>
        <dbReference type="EMBL" id="GFR93197.1"/>
    </source>
</evidence>
<dbReference type="Proteomes" id="UP000762676">
    <property type="component" value="Unassembled WGS sequence"/>
</dbReference>
<dbReference type="AlphaFoldDB" id="A0AAV4H6S9"/>
<evidence type="ECO:0000313" key="2">
    <source>
        <dbReference type="Proteomes" id="UP000762676"/>
    </source>
</evidence>
<organism evidence="1 2">
    <name type="scientific">Elysia marginata</name>
    <dbReference type="NCBI Taxonomy" id="1093978"/>
    <lineage>
        <taxon>Eukaryota</taxon>
        <taxon>Metazoa</taxon>
        <taxon>Spiralia</taxon>
        <taxon>Lophotrochozoa</taxon>
        <taxon>Mollusca</taxon>
        <taxon>Gastropoda</taxon>
        <taxon>Heterobranchia</taxon>
        <taxon>Euthyneura</taxon>
        <taxon>Panpulmonata</taxon>
        <taxon>Sacoglossa</taxon>
        <taxon>Placobranchoidea</taxon>
        <taxon>Plakobranchidae</taxon>
        <taxon>Elysia</taxon>
    </lineage>
</organism>
<gene>
    <name evidence="1" type="ORF">ElyMa_006220400</name>
</gene>
<dbReference type="EMBL" id="BMAT01012486">
    <property type="protein sequence ID" value="GFR93197.1"/>
    <property type="molecule type" value="Genomic_DNA"/>
</dbReference>
<reference evidence="1 2" key="1">
    <citation type="journal article" date="2021" name="Elife">
        <title>Chloroplast acquisition without the gene transfer in kleptoplastic sea slugs, Plakobranchus ocellatus.</title>
        <authorList>
            <person name="Maeda T."/>
            <person name="Takahashi S."/>
            <person name="Yoshida T."/>
            <person name="Shimamura S."/>
            <person name="Takaki Y."/>
            <person name="Nagai Y."/>
            <person name="Toyoda A."/>
            <person name="Suzuki Y."/>
            <person name="Arimoto A."/>
            <person name="Ishii H."/>
            <person name="Satoh N."/>
            <person name="Nishiyama T."/>
            <person name="Hasebe M."/>
            <person name="Maruyama T."/>
            <person name="Minagawa J."/>
            <person name="Obokata J."/>
            <person name="Shigenobu S."/>
        </authorList>
    </citation>
    <scope>NUCLEOTIDE SEQUENCE [LARGE SCALE GENOMIC DNA]</scope>
</reference>
<comment type="caution">
    <text evidence="1">The sequence shown here is derived from an EMBL/GenBank/DDBJ whole genome shotgun (WGS) entry which is preliminary data.</text>
</comment>
<evidence type="ECO:0008006" key="3">
    <source>
        <dbReference type="Google" id="ProtNLM"/>
    </source>
</evidence>
<protein>
    <recommendedName>
        <fullName evidence="3">Nucleoplasmin-like domain-containing protein</fullName>
    </recommendedName>
</protein>
<accession>A0AAV4H6S9</accession>
<keyword evidence="2" id="KW-1185">Reference proteome</keyword>
<name>A0AAV4H6S9_9GAST</name>
<proteinExistence type="predicted"/>
<sequence length="149" mass="16875">MSLILQPLSCCPPAPCHVVHITLARCIRLELLEGGVQSVVFVRDRKKEYRVLSLSGTGRRSTEYCLCQGQEGGVQSIVFVRDGKEEYRVFLCQGQKRGLQSIVFVRDGKEEYMVFLCQGQKRGLQSTVFVRDTREQLLSKILQFGACKN</sequence>